<reference evidence="4" key="3">
    <citation type="submission" date="2024-05" db="EMBL/GenBank/DDBJ databases">
        <title>Yangia mangrovi SAOS 153D genome.</title>
        <authorList>
            <person name="Verma A."/>
            <person name="Pal Y."/>
            <person name="Sundharam S."/>
            <person name="Bisht B."/>
            <person name="Srinivasan K."/>
        </authorList>
    </citation>
    <scope>NUCLEOTIDE SEQUENCE</scope>
    <source>
        <strain evidence="4">SAOS 153D</strain>
    </source>
</reference>
<dbReference type="InterPro" id="IPR050557">
    <property type="entry name" value="RTX_toxin/Mannuronan_C5-epim"/>
</dbReference>
<keyword evidence="3" id="KW-0732">Signal</keyword>
<evidence type="ECO:0000256" key="1">
    <source>
        <dbReference type="ARBA" id="ARBA00004613"/>
    </source>
</evidence>
<protein>
    <submittedName>
        <fullName evidence="4">Calcium-binding protein</fullName>
    </submittedName>
    <submittedName>
        <fullName evidence="5">Type I secretion protein</fullName>
    </submittedName>
</protein>
<comment type="subcellular location">
    <subcellularLocation>
        <location evidence="1">Secreted</location>
    </subcellularLocation>
</comment>
<dbReference type="PRINTS" id="PR00313">
    <property type="entry name" value="CABNDNGRPT"/>
</dbReference>
<dbReference type="PANTHER" id="PTHR38340">
    <property type="entry name" value="S-LAYER PROTEIN"/>
    <property type="match status" value="1"/>
</dbReference>
<reference evidence="5" key="1">
    <citation type="submission" date="2017-09" db="EMBL/GenBank/DDBJ databases">
        <title>Yangia sp. SAOS 153D whole genome sequencing.</title>
        <authorList>
            <person name="Verma A."/>
            <person name="Krishnamurthi S."/>
        </authorList>
    </citation>
    <scope>NUCLEOTIDE SEQUENCE [LARGE SCALE GENOMIC DNA]</scope>
    <source>
        <strain evidence="5">SAOS 153D</strain>
    </source>
</reference>
<accession>A0A2A3K2J0</accession>
<evidence type="ECO:0000313" key="6">
    <source>
        <dbReference type="Proteomes" id="UP000217448"/>
    </source>
</evidence>
<feature type="chain" id="PRO_5012087843" evidence="3">
    <location>
        <begin position="21"/>
        <end position="312"/>
    </location>
</feature>
<name>A0A2A3K2J0_9RHOB</name>
<dbReference type="GO" id="GO:0005509">
    <property type="term" value="F:calcium ion binding"/>
    <property type="evidence" value="ECO:0007669"/>
    <property type="project" value="InterPro"/>
</dbReference>
<evidence type="ECO:0000313" key="4">
    <source>
        <dbReference type="EMBL" id="MCT4371150.1"/>
    </source>
</evidence>
<dbReference type="PANTHER" id="PTHR38340:SF1">
    <property type="entry name" value="S-LAYER PROTEIN"/>
    <property type="match status" value="1"/>
</dbReference>
<gene>
    <name evidence="4" type="ORF">CLG85_012810</name>
    <name evidence="5" type="ORF">CLG85_01340</name>
</gene>
<dbReference type="Proteomes" id="UP000217448">
    <property type="component" value="Unassembled WGS sequence"/>
</dbReference>
<dbReference type="InterPro" id="IPR018511">
    <property type="entry name" value="Hemolysin-typ_Ca-bd_CS"/>
</dbReference>
<reference evidence="6" key="2">
    <citation type="submission" date="2023-07" db="EMBL/GenBank/DDBJ databases">
        <title>Yangia mangrovi SAOS 153D genome.</title>
        <authorList>
            <person name="Verma A."/>
            <person name="Pal Y."/>
            <person name="Sundharam S."/>
            <person name="Bisht B."/>
            <person name="Srinivasan K."/>
        </authorList>
    </citation>
    <scope>NUCLEOTIDE SEQUENCE [LARGE SCALE GENOMIC DNA]</scope>
    <source>
        <strain evidence="6">SAOS 153D</strain>
    </source>
</reference>
<sequence length="312" mass="30746">MLMLAGLMGMALLGTLAVFAVPEGEEETEGAQMGAADTADSLDTSLVSGAENIGSAPVLGTPLTDLLGGGAADEFIEGLRGDDELLGGAGADTILGGAGNDTLHGEAGADVLRGGEGDDRLFAHGGGDTLDGGAGDDEAQGGLGADLLLGGPGRDALLGREGADTLIGGDGVDTLFGGGGNDFLSGVTPGEGATDTDGTDYLNGGSGKDALWIGRGDVASGGADEDDFYLGDWIDGGESAELVDFDPMQDRLIVVWSGDAAPTLDLRASEEAAGMTEIRADGELLALLPEADAPGLESIALLEASRAGPIGA</sequence>
<organism evidence="5">
    <name type="scientific">Alloyangia mangrovi</name>
    <dbReference type="NCBI Taxonomy" id="1779329"/>
    <lineage>
        <taxon>Bacteria</taxon>
        <taxon>Pseudomonadati</taxon>
        <taxon>Pseudomonadota</taxon>
        <taxon>Alphaproteobacteria</taxon>
        <taxon>Rhodobacterales</taxon>
        <taxon>Roseobacteraceae</taxon>
        <taxon>Alloyangia</taxon>
    </lineage>
</organism>
<dbReference type="EMBL" id="NTHN01000017">
    <property type="protein sequence ID" value="PBD20929.1"/>
    <property type="molecule type" value="Genomic_DNA"/>
</dbReference>
<evidence type="ECO:0000313" key="5">
    <source>
        <dbReference type="EMBL" id="PBD20929.1"/>
    </source>
</evidence>
<dbReference type="EMBL" id="NTHN02000021">
    <property type="protein sequence ID" value="MCT4371150.1"/>
    <property type="molecule type" value="Genomic_DNA"/>
</dbReference>
<evidence type="ECO:0000256" key="2">
    <source>
        <dbReference type="ARBA" id="ARBA00022525"/>
    </source>
</evidence>
<dbReference type="PROSITE" id="PS00330">
    <property type="entry name" value="HEMOLYSIN_CALCIUM"/>
    <property type="match status" value="4"/>
</dbReference>
<dbReference type="Gene3D" id="2.150.10.10">
    <property type="entry name" value="Serralysin-like metalloprotease, C-terminal"/>
    <property type="match status" value="2"/>
</dbReference>
<comment type="caution">
    <text evidence="5">The sequence shown here is derived from an EMBL/GenBank/DDBJ whole genome shotgun (WGS) entry which is preliminary data.</text>
</comment>
<proteinExistence type="predicted"/>
<keyword evidence="6" id="KW-1185">Reference proteome</keyword>
<dbReference type="RefSeq" id="WP_095880628.1">
    <property type="nucleotide sequence ID" value="NZ_NTHN02000021.1"/>
</dbReference>
<dbReference type="AlphaFoldDB" id="A0A2A3K2J0"/>
<dbReference type="Pfam" id="PF00353">
    <property type="entry name" value="HemolysinCabind"/>
    <property type="match status" value="3"/>
</dbReference>
<dbReference type="InterPro" id="IPR001343">
    <property type="entry name" value="Hemolysn_Ca-bd"/>
</dbReference>
<evidence type="ECO:0000256" key="3">
    <source>
        <dbReference type="SAM" id="SignalP"/>
    </source>
</evidence>
<feature type="signal peptide" evidence="3">
    <location>
        <begin position="1"/>
        <end position="20"/>
    </location>
</feature>
<keyword evidence="2" id="KW-0964">Secreted</keyword>
<dbReference type="InterPro" id="IPR011049">
    <property type="entry name" value="Serralysin-like_metalloprot_C"/>
</dbReference>
<dbReference type="OrthoDB" id="9342475at2"/>
<dbReference type="SUPFAM" id="SSF51120">
    <property type="entry name" value="beta-Roll"/>
    <property type="match status" value="1"/>
</dbReference>
<dbReference type="GO" id="GO:0005576">
    <property type="term" value="C:extracellular region"/>
    <property type="evidence" value="ECO:0007669"/>
    <property type="project" value="UniProtKB-SubCell"/>
</dbReference>